<reference evidence="4 6" key="2">
    <citation type="submission" date="2019-07" db="EMBL/GenBank/DDBJ databases">
        <title>Tepidimonas fonticaldi AT-A2 draft genome.</title>
        <authorList>
            <person name="Da Costa M.S."/>
            <person name="Froufe H.J.C."/>
            <person name="Egas C."/>
            <person name="Albuquerque L."/>
        </authorList>
    </citation>
    <scope>NUCLEOTIDE SEQUENCE [LARGE SCALE GENOMIC DNA]</scope>
    <source>
        <strain evidence="4 6">AT-A2</strain>
    </source>
</reference>
<dbReference type="Proteomes" id="UP000091969">
    <property type="component" value="Unassembled WGS sequence"/>
</dbReference>
<dbReference type="STRING" id="1101373.A9O67_12425"/>
<proteinExistence type="inferred from homology"/>
<dbReference type="EC" id="1.1.1.100" evidence="4"/>
<accession>A0A1A6DY38</accession>
<evidence type="ECO:0000313" key="6">
    <source>
        <dbReference type="Proteomes" id="UP000316388"/>
    </source>
</evidence>
<comment type="similarity">
    <text evidence="1">Belongs to the short-chain dehydrogenases/reductases (SDR) family.</text>
</comment>
<dbReference type="PRINTS" id="PR00081">
    <property type="entry name" value="GDHRDH"/>
</dbReference>
<evidence type="ECO:0000256" key="1">
    <source>
        <dbReference type="ARBA" id="ARBA00006484"/>
    </source>
</evidence>
<dbReference type="Proteomes" id="UP000316388">
    <property type="component" value="Unassembled WGS sequence"/>
</dbReference>
<dbReference type="GO" id="GO:0004316">
    <property type="term" value="F:3-oxoacyl-[acyl-carrier-protein] reductase (NADPH) activity"/>
    <property type="evidence" value="ECO:0007669"/>
    <property type="project" value="UniProtKB-EC"/>
</dbReference>
<gene>
    <name evidence="4" type="primary">fabG_2</name>
    <name evidence="3" type="ORF">A9O67_12425</name>
    <name evidence="4" type="ORF">Tfont_01943</name>
</gene>
<evidence type="ECO:0000256" key="2">
    <source>
        <dbReference type="ARBA" id="ARBA00023002"/>
    </source>
</evidence>
<dbReference type="Pfam" id="PF13561">
    <property type="entry name" value="adh_short_C2"/>
    <property type="match status" value="1"/>
</dbReference>
<keyword evidence="5" id="KW-1185">Reference proteome</keyword>
<sequence length="272" mass="28518">MTVAVPSTPRWALVTGAAQRLGREIALALARQGWHVAVHYHRSADAAQRTVAELQALGVNAVAVAQALDAPGAADALLAAVRTATGAIPRCVVNNASTFEPDAGTDVTEEGLLRQLRVNTVVPVLLGRALWSALDGADAQAIDAAPGAYSVVHVLDQKVHNLNPDYFSYTISKLALERTVALQAQALAPRVRVCGVSPGLIYVSGPQSEANFQRARCVNLLRAPIDPARVAQTVAFLADNPSLNGAVVPVDNGQHLVPLARDVMFVVGDDAP</sequence>
<dbReference type="AlphaFoldDB" id="A0A1A6DY38"/>
<dbReference type="PANTHER" id="PTHR43639:SF1">
    <property type="entry name" value="SHORT-CHAIN DEHYDROGENASE_REDUCTASE FAMILY PROTEIN"/>
    <property type="match status" value="1"/>
</dbReference>
<dbReference type="PANTHER" id="PTHR43639">
    <property type="entry name" value="OXIDOREDUCTASE, SHORT-CHAIN DEHYDROGENASE/REDUCTASE FAMILY (AFU_ORTHOLOGUE AFUA_5G02870)"/>
    <property type="match status" value="1"/>
</dbReference>
<dbReference type="InterPro" id="IPR002347">
    <property type="entry name" value="SDR_fam"/>
</dbReference>
<evidence type="ECO:0000313" key="3">
    <source>
        <dbReference type="EMBL" id="OBS31591.1"/>
    </source>
</evidence>
<reference evidence="3 5" key="1">
    <citation type="submission" date="2016-06" db="EMBL/GenBank/DDBJ databases">
        <title>Genome sequence of Tepidimonas fonticaldi PL17.</title>
        <authorList>
            <person name="Pinnaka A.K."/>
        </authorList>
    </citation>
    <scope>NUCLEOTIDE SEQUENCE [LARGE SCALE GENOMIC DNA]</scope>
    <source>
        <strain evidence="3 5">PL17</strain>
    </source>
</reference>
<evidence type="ECO:0000313" key="4">
    <source>
        <dbReference type="EMBL" id="TSE36339.1"/>
    </source>
</evidence>
<keyword evidence="2 4" id="KW-0560">Oxidoreductase</keyword>
<dbReference type="EMBL" id="LZDH01000014">
    <property type="protein sequence ID" value="OBS31591.1"/>
    <property type="molecule type" value="Genomic_DNA"/>
</dbReference>
<dbReference type="Gene3D" id="3.40.50.720">
    <property type="entry name" value="NAD(P)-binding Rossmann-like Domain"/>
    <property type="match status" value="1"/>
</dbReference>
<dbReference type="RefSeq" id="WP_068607132.1">
    <property type="nucleotide sequence ID" value="NZ_LZDH01000014.1"/>
</dbReference>
<comment type="caution">
    <text evidence="3">The sequence shown here is derived from an EMBL/GenBank/DDBJ whole genome shotgun (WGS) entry which is preliminary data.</text>
</comment>
<dbReference type="EMBL" id="VJOO01000019">
    <property type="protein sequence ID" value="TSE36339.1"/>
    <property type="molecule type" value="Genomic_DNA"/>
</dbReference>
<name>A0A1A6DY38_9BURK</name>
<dbReference type="InterPro" id="IPR036291">
    <property type="entry name" value="NAD(P)-bd_dom_sf"/>
</dbReference>
<dbReference type="SUPFAM" id="SSF51735">
    <property type="entry name" value="NAD(P)-binding Rossmann-fold domains"/>
    <property type="match status" value="1"/>
</dbReference>
<protein>
    <submittedName>
        <fullName evidence="4">3-oxoacyl-acyl-carrier-protein reductase FabG</fullName>
        <ecNumber evidence="4">1.1.1.100</ecNumber>
    </submittedName>
    <submittedName>
        <fullName evidence="3">Short-chain dehydrogenase</fullName>
    </submittedName>
</protein>
<organism evidence="3 5">
    <name type="scientific">Tepidimonas fonticaldi</name>
    <dbReference type="NCBI Taxonomy" id="1101373"/>
    <lineage>
        <taxon>Bacteria</taxon>
        <taxon>Pseudomonadati</taxon>
        <taxon>Pseudomonadota</taxon>
        <taxon>Betaproteobacteria</taxon>
        <taxon>Burkholderiales</taxon>
        <taxon>Tepidimonas</taxon>
    </lineage>
</organism>
<evidence type="ECO:0000313" key="5">
    <source>
        <dbReference type="Proteomes" id="UP000091969"/>
    </source>
</evidence>
<dbReference type="OrthoDB" id="5292672at2"/>